<dbReference type="EMBL" id="JABBGM010000014">
    <property type="protein sequence ID" value="NML95945.1"/>
    <property type="molecule type" value="Genomic_DNA"/>
</dbReference>
<name>A0A7Y0GBB7_9SPHN</name>
<dbReference type="Proteomes" id="UP000583556">
    <property type="component" value="Unassembled WGS sequence"/>
</dbReference>
<evidence type="ECO:0008006" key="3">
    <source>
        <dbReference type="Google" id="ProtNLM"/>
    </source>
</evidence>
<sequence>MVGPMRVDLVIEQGVKKIPVEVLGGQGSVTVDQLRNDILRLSTLRGADIWAGTPVIVIAGAMSPATSNWARHQKNVSIITLNALLEQAAANQSAPPEHAPEFIDDRISGFERDWQRDQKRADLIEQLREHDLDGSVLSPTEYENLCMQVFIFLFDPSLFGFEPQTETTDGGNRYDFICRIASGRPFWDTLRADFRTRALLFECKNYREPITADQIYSTERYLFAGALRTVCFLIARKGGNASCMRAAQGAMRESGKLILVFSNRDLIEMLELGEDPDSAENLLDERIWRFIISLPR</sequence>
<evidence type="ECO:0000313" key="1">
    <source>
        <dbReference type="EMBL" id="NML95945.1"/>
    </source>
</evidence>
<reference evidence="1 2" key="1">
    <citation type="submission" date="2020-04" db="EMBL/GenBank/DDBJ databases">
        <title>Novosphingobium sp. TW-4 isolated from soil.</title>
        <authorList>
            <person name="Dahal R.H."/>
            <person name="Chaudhary D.K."/>
        </authorList>
    </citation>
    <scope>NUCLEOTIDE SEQUENCE [LARGE SCALE GENOMIC DNA]</scope>
    <source>
        <strain evidence="1 2">TW-4</strain>
    </source>
</reference>
<dbReference type="AlphaFoldDB" id="A0A7Y0GBB7"/>
<protein>
    <recommendedName>
        <fullName evidence="3">Restriction endonuclease type IV Mrr domain-containing protein</fullName>
    </recommendedName>
</protein>
<evidence type="ECO:0000313" key="2">
    <source>
        <dbReference type="Proteomes" id="UP000583556"/>
    </source>
</evidence>
<comment type="caution">
    <text evidence="1">The sequence shown here is derived from an EMBL/GenBank/DDBJ whole genome shotgun (WGS) entry which is preliminary data.</text>
</comment>
<accession>A0A7Y0GBB7</accession>
<keyword evidence="2" id="KW-1185">Reference proteome</keyword>
<proteinExistence type="predicted"/>
<dbReference type="RefSeq" id="WP_206069737.1">
    <property type="nucleotide sequence ID" value="NZ_JABBGM010000014.1"/>
</dbReference>
<gene>
    <name evidence="1" type="ORF">HHL27_19920</name>
</gene>
<organism evidence="1 2">
    <name type="scientific">Novosphingobium olei</name>
    <dbReference type="NCBI Taxonomy" id="2728851"/>
    <lineage>
        <taxon>Bacteria</taxon>
        <taxon>Pseudomonadati</taxon>
        <taxon>Pseudomonadota</taxon>
        <taxon>Alphaproteobacteria</taxon>
        <taxon>Sphingomonadales</taxon>
        <taxon>Sphingomonadaceae</taxon>
        <taxon>Novosphingobium</taxon>
    </lineage>
</organism>